<dbReference type="AlphaFoldDB" id="A0A090EBZ3"/>
<reference evidence="2" key="1">
    <citation type="submission" date="2014-08" db="EMBL/GenBank/DDBJ databases">
        <authorList>
            <person name="Moulin L."/>
        </authorList>
    </citation>
    <scope>NUCLEOTIDE SEQUENCE [LARGE SCALE GENOMIC DNA]</scope>
</reference>
<protein>
    <submittedName>
        <fullName evidence="1">Uncharacterized protein</fullName>
    </submittedName>
</protein>
<evidence type="ECO:0000313" key="1">
    <source>
        <dbReference type="EMBL" id="CDX27626.1"/>
    </source>
</evidence>
<proteinExistence type="predicted"/>
<name>A0A090EBZ3_MESPL</name>
<dbReference type="Proteomes" id="UP000045285">
    <property type="component" value="Unassembled WGS sequence"/>
</dbReference>
<gene>
    <name evidence="1" type="ORF">MPL3356_70110</name>
</gene>
<organism evidence="1 2">
    <name type="scientific">Mesorhizobium plurifarium</name>
    <dbReference type="NCBI Taxonomy" id="69974"/>
    <lineage>
        <taxon>Bacteria</taxon>
        <taxon>Pseudomonadati</taxon>
        <taxon>Pseudomonadota</taxon>
        <taxon>Alphaproteobacteria</taxon>
        <taxon>Hyphomicrobiales</taxon>
        <taxon>Phyllobacteriaceae</taxon>
        <taxon>Mesorhizobium</taxon>
    </lineage>
</organism>
<dbReference type="EMBL" id="CCMZ01000067">
    <property type="protein sequence ID" value="CDX27626.1"/>
    <property type="molecule type" value="Genomic_DNA"/>
</dbReference>
<evidence type="ECO:0000313" key="2">
    <source>
        <dbReference type="Proteomes" id="UP000045285"/>
    </source>
</evidence>
<sequence length="37" mass="4248">MPLRQRFATVTEFCTVALYGKGHGMDTRVKPEYDDIT</sequence>
<keyword evidence="2" id="KW-1185">Reference proteome</keyword>
<accession>A0A090EBZ3</accession>